<keyword evidence="1" id="KW-0472">Membrane</keyword>
<protein>
    <submittedName>
        <fullName evidence="4">ORF14L</fullName>
    </submittedName>
    <submittedName>
        <fullName evidence="3">Protein ORF14</fullName>
    </submittedName>
</protein>
<dbReference type="EMBL" id="DQ177346">
    <property type="protein sequence ID" value="ABC55229.1"/>
    <property type="molecule type" value="Genomic_DNA"/>
</dbReference>
<dbReference type="EMBL" id="AP008984">
    <property type="protein sequence ID" value="BAF48826.1"/>
    <property type="molecule type" value="Genomic_DNA"/>
</dbReference>
<evidence type="ECO:0000313" key="2">
    <source>
        <dbReference type="EMBL" id="ABC55229.1"/>
    </source>
</evidence>
<reference evidence="4 8" key="3">
    <citation type="journal article" date="2015" name="Vet. Microbiol.">
        <title>Whole-genome sequence of a novel Chinese cyprinid herpesvirus 3 isolate reveals the existence of a distinct European genotype in East Asia.</title>
        <authorList>
            <person name="Li W."/>
            <person name="Lee X."/>
            <person name="Weng S."/>
            <person name="He J."/>
            <person name="Dong C."/>
        </authorList>
    </citation>
    <scope>NUCLEOTIDE SEQUENCE [LARGE SCALE GENOMIC DNA]</scope>
    <source>
        <strain evidence="4">KHV-GZ11</strain>
    </source>
</reference>
<feature type="transmembrane region" description="Helical" evidence="1">
    <location>
        <begin position="33"/>
        <end position="55"/>
    </location>
</feature>
<dbReference type="Proteomes" id="UP000156776">
    <property type="component" value="Segment"/>
</dbReference>
<dbReference type="Proteomes" id="UP000106924">
    <property type="component" value="Segment"/>
</dbReference>
<dbReference type="EMBL" id="DQ657948">
    <property type="protein sequence ID" value="ABG42845.1"/>
    <property type="molecule type" value="Genomic_DNA"/>
</dbReference>
<accession>A3QMI6</accession>
<keyword evidence="7" id="KW-1185">Reference proteome</keyword>
<evidence type="ECO:0000313" key="4">
    <source>
        <dbReference type="EMBL" id="AIC32369.1"/>
    </source>
</evidence>
<dbReference type="RefSeq" id="YP_001096053.1">
    <property type="nucleotide sequence ID" value="NC_009127.1"/>
</dbReference>
<reference evidence="3" key="2">
    <citation type="submission" date="2007-03" db="EMBL/GenBank/DDBJ databases">
        <title>Comparative genomics of carp herpesviruses.</title>
        <authorList>
            <person name="Davison A.J."/>
            <person name="Kurobe T."/>
            <person name="Gatherer D."/>
            <person name="Cunningham C."/>
            <person name="Waltzek T.B."/>
            <person name="Korf I."/>
            <person name="Fukuda H."/>
            <person name="Hedrick R.P."/>
        </authorList>
    </citation>
    <scope>NUCLEOTIDE SEQUENCE</scope>
    <source>
        <strain evidence="3">KHV-U</strain>
    </source>
</reference>
<keyword evidence="1" id="KW-1133">Transmembrane helix</keyword>
<gene>
    <name evidence="4" type="ORF">CyHV3-GZ_ORF14L</name>
    <name evidence="3" type="ORF">CyHV3_ORF14</name>
    <name evidence="5" type="ORF">KHVJ022</name>
</gene>
<name>A3QMI6_CYHV3</name>
<dbReference type="Proteomes" id="UP000169752">
    <property type="component" value="Segment"/>
</dbReference>
<evidence type="ECO:0000313" key="5">
    <source>
        <dbReference type="EMBL" id="BAF48826.1"/>
    </source>
</evidence>
<dbReference type="EMBL" id="KJ627438">
    <property type="protein sequence ID" value="AIC32369.1"/>
    <property type="molecule type" value="Genomic_DNA"/>
</dbReference>
<dbReference type="KEGG" id="vg:11266348"/>
<evidence type="ECO:0000313" key="3">
    <source>
        <dbReference type="EMBL" id="ABG42845.1"/>
    </source>
</evidence>
<reference evidence="6 7" key="1">
    <citation type="journal article" date="2007" name="J. Virol.">
        <title>Genome sequences of three koi herpesvirus isolates representing the expanding distribution of an emerging disease threatening koi and common carp worldwide.</title>
        <authorList>
            <person name="Aoki T."/>
            <person name="Hirono I."/>
            <person name="Kurokawa K."/>
            <person name="Fukuda H."/>
            <person name="Nahary R."/>
            <person name="Eldar A."/>
            <person name="Davison A.J."/>
            <person name="Waltzek T.B."/>
            <person name="Bercovier H."/>
            <person name="Hedrick R.P."/>
        </authorList>
    </citation>
    <scope>NUCLEOTIDE SEQUENCE [LARGE SCALE GENOMIC DNA]</scope>
    <source>
        <strain evidence="2">KHV-I</strain>
        <strain evidence="3 7">KHV-U</strain>
        <strain evidence="5">TUMST1</strain>
    </source>
</reference>
<dbReference type="GeneID" id="11266348"/>
<evidence type="ECO:0000313" key="8">
    <source>
        <dbReference type="Proteomes" id="UP000160099"/>
    </source>
</evidence>
<evidence type="ECO:0000256" key="1">
    <source>
        <dbReference type="SAM" id="Phobius"/>
    </source>
</evidence>
<organism evidence="2 6">
    <name type="scientific">Cyprinid herpesvirus 3</name>
    <name type="common">CyHV-3</name>
    <dbReference type="NCBI Taxonomy" id="180230"/>
    <lineage>
        <taxon>Viruses</taxon>
        <taxon>Duplodnaviria</taxon>
        <taxon>Heunggongvirae</taxon>
        <taxon>Peploviricota</taxon>
        <taxon>Herviviricetes</taxon>
        <taxon>Herpesvirales</taxon>
        <taxon>Alloherpesviridae</taxon>
        <taxon>Cyvirus</taxon>
        <taxon>Cyvirus cyprinidallo3</taxon>
    </lineage>
</organism>
<keyword evidence="1" id="KW-0812">Transmembrane</keyword>
<sequence>MDASNATNATTTIFHQFAEHKPTHFAEVDNNIIYVYVSIGLLLTIGLVVGIWAAWKDAKAGARAKGTSSSIDVEVTLINRVASKIRGYNILPPV</sequence>
<evidence type="ECO:0000313" key="6">
    <source>
        <dbReference type="Proteomes" id="UP000106924"/>
    </source>
</evidence>
<dbReference type="Proteomes" id="UP000160099">
    <property type="component" value="Segment"/>
</dbReference>
<evidence type="ECO:0000313" key="7">
    <source>
        <dbReference type="Proteomes" id="UP000156776"/>
    </source>
</evidence>
<proteinExistence type="predicted"/>